<evidence type="ECO:0000313" key="2">
    <source>
        <dbReference type="Proteomes" id="UP000467327"/>
    </source>
</evidence>
<proteinExistence type="predicted"/>
<organism evidence="1 2">
    <name type="scientific">Mycolicibacterium aichiense</name>
    <dbReference type="NCBI Taxonomy" id="1799"/>
    <lineage>
        <taxon>Bacteria</taxon>
        <taxon>Bacillati</taxon>
        <taxon>Actinomycetota</taxon>
        <taxon>Actinomycetes</taxon>
        <taxon>Mycobacteriales</taxon>
        <taxon>Mycobacteriaceae</taxon>
        <taxon>Mycolicibacterium</taxon>
    </lineage>
</organism>
<accession>A0AAD1MDI0</accession>
<evidence type="ECO:0000313" key="1">
    <source>
        <dbReference type="EMBL" id="BBX08329.1"/>
    </source>
</evidence>
<protein>
    <submittedName>
        <fullName evidence="1">Uncharacterized protein</fullName>
    </submittedName>
</protein>
<keyword evidence="2" id="KW-1185">Reference proteome</keyword>
<dbReference type="AlphaFoldDB" id="A0AAD1MDI0"/>
<sequence>MSRRSAAVAAATVVAIALATLVWLHLPVNTTIYGPFDVHAGIASRAVGQNLSATVTHASITPTVIAAQSRKRYAAAGVWVVVLTRLEAAREPVLPHADLLVGPNTYAPTTQLLSGADLVQPGITQQRTWAFDVPPDLLKTVPSVVMRVWGGDGRLDSRLVIDIPLAGIERPGSIVVPPSKVGAQ</sequence>
<dbReference type="RefSeq" id="WP_115320356.1">
    <property type="nucleotide sequence ID" value="NZ_AP022561.1"/>
</dbReference>
<reference evidence="1 2" key="1">
    <citation type="journal article" date="2019" name="Emerg. Microbes Infect.">
        <title>Comprehensive subspecies identification of 175 nontuberculous mycobacteria species based on 7547 genomic profiles.</title>
        <authorList>
            <person name="Matsumoto Y."/>
            <person name="Kinjo T."/>
            <person name="Motooka D."/>
            <person name="Nabeya D."/>
            <person name="Jung N."/>
            <person name="Uechi K."/>
            <person name="Horii T."/>
            <person name="Iida T."/>
            <person name="Fujita J."/>
            <person name="Nakamura S."/>
        </authorList>
    </citation>
    <scope>NUCLEOTIDE SEQUENCE [LARGE SCALE GENOMIC DNA]</scope>
    <source>
        <strain evidence="1 2">JCM 6376</strain>
    </source>
</reference>
<dbReference type="EMBL" id="AP022561">
    <property type="protein sequence ID" value="BBX08329.1"/>
    <property type="molecule type" value="Genomic_DNA"/>
</dbReference>
<name>A0AAD1MDI0_9MYCO</name>
<gene>
    <name evidence="1" type="ORF">MAIC_31320</name>
</gene>
<dbReference type="KEGG" id="maic:MAIC_31320"/>
<dbReference type="Proteomes" id="UP000467327">
    <property type="component" value="Chromosome"/>
</dbReference>